<dbReference type="Gene3D" id="3.30.1490.270">
    <property type="match status" value="1"/>
</dbReference>
<keyword evidence="2" id="KW-1185">Reference proteome</keyword>
<evidence type="ECO:0000313" key="2">
    <source>
        <dbReference type="Proteomes" id="UP001357733"/>
    </source>
</evidence>
<dbReference type="RefSeq" id="WP_324618696.1">
    <property type="nucleotide sequence ID" value="NZ_JAYKOT010000001.1"/>
</dbReference>
<accession>A0AAW9MNQ3</accession>
<proteinExistence type="predicted"/>
<dbReference type="Proteomes" id="UP001357733">
    <property type="component" value="Unassembled WGS sequence"/>
</dbReference>
<evidence type="ECO:0000313" key="1">
    <source>
        <dbReference type="EMBL" id="MEB3428659.1"/>
    </source>
</evidence>
<name>A0AAW9MNQ3_9FIRM</name>
<gene>
    <name evidence="1" type="ORF">VLK81_01230</name>
</gene>
<organism evidence="1 2">
    <name type="scientific">Citroniella saccharovorans</name>
    <dbReference type="NCBI Taxonomy" id="2053367"/>
    <lineage>
        <taxon>Bacteria</taxon>
        <taxon>Bacillati</taxon>
        <taxon>Bacillota</taxon>
        <taxon>Tissierellia</taxon>
        <taxon>Tissierellales</taxon>
        <taxon>Peptoniphilaceae</taxon>
        <taxon>Citroniella</taxon>
    </lineage>
</organism>
<dbReference type="AlphaFoldDB" id="A0AAW9MNQ3"/>
<reference evidence="1 2" key="1">
    <citation type="submission" date="2024-01" db="EMBL/GenBank/DDBJ databases">
        <title>Complete genome sequence of Citroniella saccharovorans strain M6.X9, isolated from human fecal sample.</title>
        <authorList>
            <person name="Cheng G."/>
            <person name="Westerholm M."/>
            <person name="Schnurer A."/>
        </authorList>
    </citation>
    <scope>NUCLEOTIDE SEQUENCE [LARGE SCALE GENOMIC DNA]</scope>
    <source>
        <strain evidence="1 2">DSM 29873</strain>
    </source>
</reference>
<sequence length="439" mass="51816">MFNQQILDDYFKIVYEMEDIAKEDLKLLRKKVSSSTATYHGEPVPITYQPMLLPKKTVDDFRRISKILMSITRKVVSKFLEDEDYRKLFHFDSDLVDYILMDPAYSLPVPIARYDLFYNEADDFMLCELNTDGSSAMNEDNVLADLFIETEAMKKLSENYSIKSFDLFTPWVEKVISFYKENKKEDLKNVAIVDFIDKGTGTDFKVFKEKFEEKGVNCKIVDPRDIKYKDGSIYFEDFEIQLVYRRAVTRDLFERREEIGEFLKGYKENAFLMLGSFRSQIMHSKLIFKVFRDPKTREILSEEENEFIEKRVPFTDIFDNKDAYYKVLENKDKYILKPFDGYASGGVVAGREHSQEEWEYILNDIFGSNYIYQEYFEQEKMDFLVLKNGEFVNVPQARVFGLFIYMEEFVGLYTRVGNEALISGAREYIVTPSFELSDK</sequence>
<protein>
    <submittedName>
        <fullName evidence="1">Glutathionylspermidine synthase</fullName>
    </submittedName>
</protein>
<dbReference type="SUPFAM" id="SSF56059">
    <property type="entry name" value="Glutathione synthetase ATP-binding domain-like"/>
    <property type="match status" value="1"/>
</dbReference>
<dbReference type="EMBL" id="JAYKOT010000001">
    <property type="protein sequence ID" value="MEB3428659.1"/>
    <property type="molecule type" value="Genomic_DNA"/>
</dbReference>
<comment type="caution">
    <text evidence="1">The sequence shown here is derived from an EMBL/GenBank/DDBJ whole genome shotgun (WGS) entry which is preliminary data.</text>
</comment>